<dbReference type="KEGG" id="cinf:CINF_1297"/>
<sequence>MPNEENNQEQIITQEPNPEINEFSALNNEDLARFENQIKIRNEIKPVYTGYVYDMKENFAKTRFSTTKEMAYDEDGLVFNSFLHTAANYAAQVAINSEFLITIASRVNFLAPAKVGDIISFEAKAFFNESKKREVKVKGFINDIRVIEGSFSIIILDEHIFKIQKKQLEKQAKESRNTRTANNK</sequence>
<dbReference type="RefSeq" id="WP_178697030.1">
    <property type="nucleotide sequence ID" value="NZ_CP049075.1"/>
</dbReference>
<dbReference type="EMBL" id="CP049075">
    <property type="protein sequence ID" value="QLI05782.1"/>
    <property type="molecule type" value="Genomic_DNA"/>
</dbReference>
<dbReference type="Gene3D" id="3.10.129.10">
    <property type="entry name" value="Hotdog Thioesterase"/>
    <property type="match status" value="1"/>
</dbReference>
<dbReference type="CDD" id="cd03440">
    <property type="entry name" value="hot_dog"/>
    <property type="match status" value="1"/>
</dbReference>
<proteinExistence type="predicted"/>
<organism evidence="1 2">
    <name type="scientific">Candidatus Campylobacter infans</name>
    <dbReference type="NCBI Taxonomy" id="2561898"/>
    <lineage>
        <taxon>Bacteria</taxon>
        <taxon>Pseudomonadati</taxon>
        <taxon>Campylobacterota</taxon>
        <taxon>Epsilonproteobacteria</taxon>
        <taxon>Campylobacterales</taxon>
        <taxon>Campylobacteraceae</taxon>
        <taxon>Campylobacter</taxon>
    </lineage>
</organism>
<keyword evidence="2" id="KW-1185">Reference proteome</keyword>
<dbReference type="Proteomes" id="UP000509414">
    <property type="component" value="Chromosome"/>
</dbReference>
<evidence type="ECO:0000313" key="2">
    <source>
        <dbReference type="Proteomes" id="UP000509414"/>
    </source>
</evidence>
<evidence type="ECO:0000313" key="1">
    <source>
        <dbReference type="EMBL" id="QLI05782.1"/>
    </source>
</evidence>
<dbReference type="InterPro" id="IPR029069">
    <property type="entry name" value="HotDog_dom_sf"/>
</dbReference>
<name>A0A7H9CIK5_9BACT</name>
<dbReference type="AlphaFoldDB" id="A0A7H9CIK5"/>
<gene>
    <name evidence="1" type="ORF">CINF_1297</name>
</gene>
<protein>
    <submittedName>
        <fullName evidence="1">Acyl-CoA thioesterase</fullName>
    </submittedName>
</protein>
<dbReference type="SUPFAM" id="SSF54637">
    <property type="entry name" value="Thioesterase/thiol ester dehydrase-isomerase"/>
    <property type="match status" value="1"/>
</dbReference>
<accession>A0A7H9CIK5</accession>
<reference evidence="1 2" key="1">
    <citation type="submission" date="2020-02" db="EMBL/GenBank/DDBJ databases">
        <title>Complete genome sequence of the novel Campylobacter species Candidatus Campylobacter infans.</title>
        <authorList>
            <person name="Duim B."/>
            <person name="Zomer A."/>
            <person name="van der Graaf L."/>
            <person name="Wagenaar J."/>
        </authorList>
    </citation>
    <scope>NUCLEOTIDE SEQUENCE [LARGE SCALE GENOMIC DNA]</scope>
    <source>
        <strain evidence="1 2">19S00001</strain>
    </source>
</reference>